<dbReference type="EMBL" id="BOMG01000076">
    <property type="protein sequence ID" value="GID57798.1"/>
    <property type="molecule type" value="Genomic_DNA"/>
</dbReference>
<protein>
    <recommendedName>
        <fullName evidence="3">DUF1330 domain-containing protein</fullName>
    </recommendedName>
</protein>
<keyword evidence="2" id="KW-1185">Reference proteome</keyword>
<name>A0ABQ3XH34_9ACTN</name>
<organism evidence="1 2">
    <name type="scientific">Actinoplanes couchii</name>
    <dbReference type="NCBI Taxonomy" id="403638"/>
    <lineage>
        <taxon>Bacteria</taxon>
        <taxon>Bacillati</taxon>
        <taxon>Actinomycetota</taxon>
        <taxon>Actinomycetes</taxon>
        <taxon>Micromonosporales</taxon>
        <taxon>Micromonosporaceae</taxon>
        <taxon>Actinoplanes</taxon>
    </lineage>
</organism>
<proteinExistence type="predicted"/>
<dbReference type="Proteomes" id="UP000612282">
    <property type="component" value="Unassembled WGS sequence"/>
</dbReference>
<sequence>MAIQLCVLLWARDRQEEALADYEDAVLALLAEHDGRLLQRARTLPGAAEGSPAEIQMIEFDGQTGYDGYMADKRRLALADQRDAAVARTEIYQVTI</sequence>
<dbReference type="RefSeq" id="WP_203801068.1">
    <property type="nucleotide sequence ID" value="NZ_BAAAQE010000099.1"/>
</dbReference>
<evidence type="ECO:0000313" key="2">
    <source>
        <dbReference type="Proteomes" id="UP000612282"/>
    </source>
</evidence>
<comment type="caution">
    <text evidence="1">The sequence shown here is derived from an EMBL/GenBank/DDBJ whole genome shotgun (WGS) entry which is preliminary data.</text>
</comment>
<evidence type="ECO:0008006" key="3">
    <source>
        <dbReference type="Google" id="ProtNLM"/>
    </source>
</evidence>
<gene>
    <name evidence="1" type="ORF">Aco03nite_062020</name>
</gene>
<evidence type="ECO:0000313" key="1">
    <source>
        <dbReference type="EMBL" id="GID57798.1"/>
    </source>
</evidence>
<accession>A0ABQ3XH34</accession>
<reference evidence="1 2" key="1">
    <citation type="submission" date="2021-01" db="EMBL/GenBank/DDBJ databases">
        <title>Whole genome shotgun sequence of Actinoplanes couchii NBRC 106145.</title>
        <authorList>
            <person name="Komaki H."/>
            <person name="Tamura T."/>
        </authorList>
    </citation>
    <scope>NUCLEOTIDE SEQUENCE [LARGE SCALE GENOMIC DNA]</scope>
    <source>
        <strain evidence="1 2">NBRC 106145</strain>
    </source>
</reference>